<proteinExistence type="predicted"/>
<evidence type="ECO:0000313" key="1">
    <source>
        <dbReference type="EMBL" id="GFS66351.1"/>
    </source>
</evidence>
<dbReference type="EMBL" id="BMAW01094602">
    <property type="protein sequence ID" value="GFS66351.1"/>
    <property type="molecule type" value="Genomic_DNA"/>
</dbReference>
<name>A0A8X6J0B7_NEPPI</name>
<dbReference type="AlphaFoldDB" id="A0A8X6J0B7"/>
<accession>A0A8X6J0B7</accession>
<comment type="caution">
    <text evidence="1">The sequence shown here is derived from an EMBL/GenBank/DDBJ whole genome shotgun (WGS) entry which is preliminary data.</text>
</comment>
<protein>
    <submittedName>
        <fullName evidence="1">Uncharacterized protein</fullName>
    </submittedName>
</protein>
<keyword evidence="2" id="KW-1185">Reference proteome</keyword>
<gene>
    <name evidence="1" type="ORF">NPIL_364801</name>
</gene>
<sequence length="141" mass="16526">MKNETFLHLKDLRVIEDLKFPASADVRKHYLVDWLKFSNPFDLAEKLDDYESIRKSFKKKDPTKEKKTFLNFEAKKGSTVTLSLKKMPKIFFQLMFPVTSETSSDEHRDTDFRKPHVAMNVDSTIILDFTLCTFCDEDGYA</sequence>
<reference evidence="1" key="1">
    <citation type="submission" date="2020-08" db="EMBL/GenBank/DDBJ databases">
        <title>Multicomponent nature underlies the extraordinary mechanical properties of spider dragline silk.</title>
        <authorList>
            <person name="Kono N."/>
            <person name="Nakamura H."/>
            <person name="Mori M."/>
            <person name="Yoshida Y."/>
            <person name="Ohtoshi R."/>
            <person name="Malay A.D."/>
            <person name="Moran D.A.P."/>
            <person name="Tomita M."/>
            <person name="Numata K."/>
            <person name="Arakawa K."/>
        </authorList>
    </citation>
    <scope>NUCLEOTIDE SEQUENCE</scope>
</reference>
<organism evidence="1 2">
    <name type="scientific">Nephila pilipes</name>
    <name type="common">Giant wood spider</name>
    <name type="synonym">Nephila maculata</name>
    <dbReference type="NCBI Taxonomy" id="299642"/>
    <lineage>
        <taxon>Eukaryota</taxon>
        <taxon>Metazoa</taxon>
        <taxon>Ecdysozoa</taxon>
        <taxon>Arthropoda</taxon>
        <taxon>Chelicerata</taxon>
        <taxon>Arachnida</taxon>
        <taxon>Araneae</taxon>
        <taxon>Araneomorphae</taxon>
        <taxon>Entelegynae</taxon>
        <taxon>Araneoidea</taxon>
        <taxon>Nephilidae</taxon>
        <taxon>Nephila</taxon>
    </lineage>
</organism>
<dbReference type="Proteomes" id="UP000887013">
    <property type="component" value="Unassembled WGS sequence"/>
</dbReference>
<evidence type="ECO:0000313" key="2">
    <source>
        <dbReference type="Proteomes" id="UP000887013"/>
    </source>
</evidence>